<name>A0A0Q0UBP5_9CORY</name>
<dbReference type="EMBL" id="LKST01000003">
    <property type="protein sequence ID" value="KQB83679.1"/>
    <property type="molecule type" value="Genomic_DNA"/>
</dbReference>
<keyword evidence="2" id="KW-1185">Reference proteome</keyword>
<evidence type="ECO:0008006" key="3">
    <source>
        <dbReference type="Google" id="ProtNLM"/>
    </source>
</evidence>
<dbReference type="PATRIC" id="fig|1544416.3.peg.1750"/>
<dbReference type="STRING" id="1544416.Cocul_01751"/>
<dbReference type="PANTHER" id="PTHR36974">
    <property type="entry name" value="MEMBRANE PROTEIN-RELATED"/>
    <property type="match status" value="1"/>
</dbReference>
<sequence length="119" mass="12471">MSLTLSSPALTAILAGAGILHFLKPQPFDQIVPGWVPGSARRATYLSGTAELAVAAGLAYPATRKHAAKAAAALFVAVFPGNIEMARQWVPQSRTKAAISLLRLPLQATLVQSALKIAR</sequence>
<evidence type="ECO:0000313" key="1">
    <source>
        <dbReference type="EMBL" id="KQB83679.1"/>
    </source>
</evidence>
<accession>A0A0Q0UBP5</accession>
<organism evidence="1 2">
    <name type="scientific">Corynebacterium oculi</name>
    <dbReference type="NCBI Taxonomy" id="1544416"/>
    <lineage>
        <taxon>Bacteria</taxon>
        <taxon>Bacillati</taxon>
        <taxon>Actinomycetota</taxon>
        <taxon>Actinomycetes</taxon>
        <taxon>Mycobacteriales</taxon>
        <taxon>Corynebacteriaceae</taxon>
        <taxon>Corynebacterium</taxon>
    </lineage>
</organism>
<comment type="caution">
    <text evidence="1">The sequence shown here is derived from an EMBL/GenBank/DDBJ whole genome shotgun (WGS) entry which is preliminary data.</text>
</comment>
<evidence type="ECO:0000313" key="2">
    <source>
        <dbReference type="Proteomes" id="UP000050517"/>
    </source>
</evidence>
<dbReference type="OrthoDB" id="3267646at2"/>
<dbReference type="Proteomes" id="UP000050517">
    <property type="component" value="Unassembled WGS sequence"/>
</dbReference>
<dbReference type="PANTHER" id="PTHR36974:SF1">
    <property type="entry name" value="DOXX FAMILY MEMBRANE PROTEIN"/>
    <property type="match status" value="1"/>
</dbReference>
<reference evidence="1 2" key="1">
    <citation type="submission" date="2015-10" db="EMBL/GenBank/DDBJ databases">
        <title>Corynebacteirum lowii and Corynebacterium oculi species nova, derived from human clinical disease and and emended description of Corynebacterium mastiditis.</title>
        <authorList>
            <person name="Bernard K."/>
            <person name="Pacheco A.L."/>
            <person name="Mcdougall C."/>
            <person name="Burtx T."/>
            <person name="Weibe D."/>
            <person name="Tyler S."/>
            <person name="Olson A.B."/>
            <person name="Cnockaert M."/>
            <person name="Eguchi H."/>
            <person name="Kuwahara T."/>
            <person name="Nakayama-Imaohji H."/>
            <person name="Boudewijins M."/>
            <person name="Van Hoecke F."/>
            <person name="Bernier A.-M."/>
            <person name="Vandamme P."/>
        </authorList>
    </citation>
    <scope>NUCLEOTIDE SEQUENCE [LARGE SCALE GENOMIC DNA]</scope>
    <source>
        <strain evidence="1 2">NML 130210</strain>
    </source>
</reference>
<protein>
    <recommendedName>
        <fullName evidence="3">DoxX</fullName>
    </recommendedName>
</protein>
<dbReference type="AlphaFoldDB" id="A0A0Q0UBP5"/>
<proteinExistence type="predicted"/>
<gene>
    <name evidence="1" type="ORF">Cocul_01751</name>
</gene>